<name>A0ABQ9HUR2_9NEOP</name>
<evidence type="ECO:0000259" key="1">
    <source>
        <dbReference type="SMART" id="SM00256"/>
    </source>
</evidence>
<dbReference type="SUPFAM" id="SSF52047">
    <property type="entry name" value="RNI-like"/>
    <property type="match status" value="1"/>
</dbReference>
<dbReference type="Proteomes" id="UP001159363">
    <property type="component" value="Chromosome 3"/>
</dbReference>
<dbReference type="InterPro" id="IPR057207">
    <property type="entry name" value="FBXL15_LRR"/>
</dbReference>
<dbReference type="SMART" id="SM00256">
    <property type="entry name" value="FBOX"/>
    <property type="match status" value="1"/>
</dbReference>
<organism evidence="2 3">
    <name type="scientific">Dryococelus australis</name>
    <dbReference type="NCBI Taxonomy" id="614101"/>
    <lineage>
        <taxon>Eukaryota</taxon>
        <taxon>Metazoa</taxon>
        <taxon>Ecdysozoa</taxon>
        <taxon>Arthropoda</taxon>
        <taxon>Hexapoda</taxon>
        <taxon>Insecta</taxon>
        <taxon>Pterygota</taxon>
        <taxon>Neoptera</taxon>
        <taxon>Polyneoptera</taxon>
        <taxon>Phasmatodea</taxon>
        <taxon>Verophasmatodea</taxon>
        <taxon>Anareolatae</taxon>
        <taxon>Phasmatidae</taxon>
        <taxon>Eurycanthinae</taxon>
        <taxon>Dryococelus</taxon>
    </lineage>
</organism>
<reference evidence="2 3" key="1">
    <citation type="submission" date="2023-02" db="EMBL/GenBank/DDBJ databases">
        <title>LHISI_Scaffold_Assembly.</title>
        <authorList>
            <person name="Stuart O.P."/>
            <person name="Cleave R."/>
            <person name="Magrath M.J.L."/>
            <person name="Mikheyev A.S."/>
        </authorList>
    </citation>
    <scope>NUCLEOTIDE SEQUENCE [LARGE SCALE GENOMIC DNA]</scope>
    <source>
        <strain evidence="2">Daus_M_001</strain>
        <tissue evidence="2">Leg muscle</tissue>
    </source>
</reference>
<proteinExistence type="predicted"/>
<evidence type="ECO:0000313" key="3">
    <source>
        <dbReference type="Proteomes" id="UP001159363"/>
    </source>
</evidence>
<feature type="domain" description="F-box" evidence="1">
    <location>
        <begin position="70"/>
        <end position="110"/>
    </location>
</feature>
<dbReference type="Pfam" id="PF25372">
    <property type="entry name" value="DUF7885"/>
    <property type="match status" value="1"/>
</dbReference>
<dbReference type="PANTHER" id="PTHR13318">
    <property type="entry name" value="PARTNER OF PAIRED, ISOFORM B-RELATED"/>
    <property type="match status" value="1"/>
</dbReference>
<sequence length="340" mass="36977">MGNGSEDIATNNGIGGSVEPRKLAIRTQLAHQLAGNSSKMLKKPSYVVRPAPIINRWRDVKVAASGDLVLDRDCLLPVFQKLTAAELAKCAQVCRTWARISVDPSLWRRMDLSHKTITALHLAGIVRRQPDTLILDWSSMTNRQLSWLGGRLPQLRELSLQGCLCSSVSALKTCTCPPLSSLDLSFISGLNDASLREILSPPPDSRPGLVDSKSRLRSLRTLKLAGCDISDVSLRYVTQHLPLLSVLDVSSCCRITDAGVAQLATPPASTIETLQILDLSSCRLLTDASLEHLARCDALTRLDLRHTPNVTAAAIAKFAVQSRHDLKVMDGKLIAKRPAS</sequence>
<dbReference type="SMART" id="SM00367">
    <property type="entry name" value="LRR_CC"/>
    <property type="match status" value="5"/>
</dbReference>
<accession>A0ABQ9HUR2</accession>
<dbReference type="Gene3D" id="3.80.10.10">
    <property type="entry name" value="Ribonuclease Inhibitor"/>
    <property type="match status" value="1"/>
</dbReference>
<evidence type="ECO:0000313" key="2">
    <source>
        <dbReference type="EMBL" id="KAJ8888135.1"/>
    </source>
</evidence>
<keyword evidence="3" id="KW-1185">Reference proteome</keyword>
<dbReference type="CDD" id="cd22122">
    <property type="entry name" value="F-box_JHDM"/>
    <property type="match status" value="1"/>
</dbReference>
<dbReference type="InterPro" id="IPR001810">
    <property type="entry name" value="F-box_dom"/>
</dbReference>
<dbReference type="Pfam" id="PF12937">
    <property type="entry name" value="F-box-like"/>
    <property type="match status" value="1"/>
</dbReference>
<dbReference type="EMBL" id="JARBHB010000003">
    <property type="protein sequence ID" value="KAJ8888135.1"/>
    <property type="molecule type" value="Genomic_DNA"/>
</dbReference>
<gene>
    <name evidence="2" type="ORF">PR048_007622</name>
</gene>
<dbReference type="InterPro" id="IPR006553">
    <property type="entry name" value="Leu-rich_rpt_Cys-con_subtyp"/>
</dbReference>
<protein>
    <recommendedName>
        <fullName evidence="1">F-box domain-containing protein</fullName>
    </recommendedName>
</protein>
<dbReference type="InterPro" id="IPR032675">
    <property type="entry name" value="LRR_dom_sf"/>
</dbReference>
<comment type="caution">
    <text evidence="2">The sequence shown here is derived from an EMBL/GenBank/DDBJ whole genome shotgun (WGS) entry which is preliminary data.</text>
</comment>